<dbReference type="GO" id="GO:0019646">
    <property type="term" value="P:aerobic electron transport chain"/>
    <property type="evidence" value="ECO:0007669"/>
    <property type="project" value="InterPro"/>
</dbReference>
<keyword evidence="3" id="KW-1003">Cell membrane</keyword>
<dbReference type="Proteomes" id="UP000631421">
    <property type="component" value="Unassembled WGS sequence"/>
</dbReference>
<keyword evidence="12" id="KW-1185">Reference proteome</keyword>
<evidence type="ECO:0000256" key="4">
    <source>
        <dbReference type="ARBA" id="ARBA00022692"/>
    </source>
</evidence>
<dbReference type="FunFam" id="1.20.120.80:FF:000001">
    <property type="entry name" value="Cytochrome (Ubi)quinol oxidase subunit III"/>
    <property type="match status" value="1"/>
</dbReference>
<dbReference type="InterPro" id="IPR000298">
    <property type="entry name" value="Cyt_c_oxidase-like_su3"/>
</dbReference>
<reference evidence="11" key="2">
    <citation type="submission" date="2020-08" db="EMBL/GenBank/DDBJ databases">
        <authorList>
            <person name="Chen M."/>
            <person name="Teng W."/>
            <person name="Zhao L."/>
            <person name="Hu C."/>
            <person name="Zhou Y."/>
            <person name="Han B."/>
            <person name="Song L."/>
            <person name="Shu W."/>
        </authorList>
    </citation>
    <scope>NUCLEOTIDE SEQUENCE</scope>
    <source>
        <strain evidence="11">FACHB-1277</strain>
    </source>
</reference>
<feature type="transmembrane region" description="Helical" evidence="9">
    <location>
        <begin position="108"/>
        <end position="128"/>
    </location>
</feature>
<name>A0A926UVE7_9CYAN</name>
<dbReference type="SUPFAM" id="SSF81452">
    <property type="entry name" value="Cytochrome c oxidase subunit III-like"/>
    <property type="match status" value="1"/>
</dbReference>
<feature type="transmembrane region" description="Helical" evidence="9">
    <location>
        <begin position="35"/>
        <end position="56"/>
    </location>
</feature>
<accession>A0A926UVE7</accession>
<evidence type="ECO:0000256" key="8">
    <source>
        <dbReference type="RuleBase" id="RU003376"/>
    </source>
</evidence>
<evidence type="ECO:0000259" key="10">
    <source>
        <dbReference type="PROSITE" id="PS50253"/>
    </source>
</evidence>
<gene>
    <name evidence="11" type="ORF">H6F44_18515</name>
</gene>
<comment type="caution">
    <text evidence="11">The sequence shown here is derived from an EMBL/GenBank/DDBJ whole genome shotgun (WGS) entry which is preliminary data.</text>
</comment>
<evidence type="ECO:0000256" key="1">
    <source>
        <dbReference type="ARBA" id="ARBA00004651"/>
    </source>
</evidence>
<evidence type="ECO:0000256" key="9">
    <source>
        <dbReference type="SAM" id="Phobius"/>
    </source>
</evidence>
<organism evidence="11 12">
    <name type="scientific">Pseudanabaena cinerea FACHB-1277</name>
    <dbReference type="NCBI Taxonomy" id="2949581"/>
    <lineage>
        <taxon>Bacteria</taxon>
        <taxon>Bacillati</taxon>
        <taxon>Cyanobacteriota</taxon>
        <taxon>Cyanophyceae</taxon>
        <taxon>Pseudanabaenales</taxon>
        <taxon>Pseudanabaenaceae</taxon>
        <taxon>Pseudanabaena</taxon>
        <taxon>Pseudanabaena cinerea</taxon>
    </lineage>
</organism>
<reference evidence="11" key="1">
    <citation type="journal article" date="2015" name="ISME J.">
        <title>Draft Genome Sequence of Streptomyces incarnatus NRRL8089, which Produces the Nucleoside Antibiotic Sinefungin.</title>
        <authorList>
            <person name="Oshima K."/>
            <person name="Hattori M."/>
            <person name="Shimizu H."/>
            <person name="Fukuda K."/>
            <person name="Nemoto M."/>
            <person name="Inagaki K."/>
            <person name="Tamura T."/>
        </authorList>
    </citation>
    <scope>NUCLEOTIDE SEQUENCE</scope>
    <source>
        <strain evidence="11">FACHB-1277</strain>
    </source>
</reference>
<dbReference type="PANTHER" id="PTHR11403">
    <property type="entry name" value="CYTOCHROME C OXIDASE SUBUNIT III"/>
    <property type="match status" value="1"/>
</dbReference>
<dbReference type="PROSITE" id="PS50253">
    <property type="entry name" value="COX3"/>
    <property type="match status" value="1"/>
</dbReference>
<evidence type="ECO:0000256" key="3">
    <source>
        <dbReference type="ARBA" id="ARBA00022475"/>
    </source>
</evidence>
<dbReference type="PANTHER" id="PTHR11403:SF2">
    <property type="entry name" value="CYTOCHROME BO(3) UBIQUINOL OXIDASE SUBUNIT 3"/>
    <property type="match status" value="1"/>
</dbReference>
<dbReference type="Pfam" id="PF00510">
    <property type="entry name" value="COX3"/>
    <property type="match status" value="1"/>
</dbReference>
<dbReference type="InterPro" id="IPR013833">
    <property type="entry name" value="Cyt_c_oxidase_su3_a-hlx"/>
</dbReference>
<keyword evidence="5 9" id="KW-1133">Transmembrane helix</keyword>
<dbReference type="CDD" id="cd00386">
    <property type="entry name" value="Heme_Cu_Oxidase_III_like"/>
    <property type="match status" value="1"/>
</dbReference>
<evidence type="ECO:0000256" key="7">
    <source>
        <dbReference type="ARBA" id="ARBA00083763"/>
    </source>
</evidence>
<dbReference type="GO" id="GO:0004129">
    <property type="term" value="F:cytochrome-c oxidase activity"/>
    <property type="evidence" value="ECO:0007669"/>
    <property type="project" value="InterPro"/>
</dbReference>
<feature type="transmembrane region" description="Helical" evidence="9">
    <location>
        <begin position="190"/>
        <end position="208"/>
    </location>
</feature>
<comment type="similarity">
    <text evidence="2 8">Belongs to the cytochrome c oxidase subunit 3 family.</text>
</comment>
<feature type="transmembrane region" description="Helical" evidence="9">
    <location>
        <begin position="148"/>
        <end position="169"/>
    </location>
</feature>
<protein>
    <recommendedName>
        <fullName evidence="7">Oxidase aa(3) subunit 3</fullName>
    </recommendedName>
</protein>
<dbReference type="RefSeq" id="WP_190352508.1">
    <property type="nucleotide sequence ID" value="NZ_JACJPY010000080.1"/>
</dbReference>
<dbReference type="InterPro" id="IPR024791">
    <property type="entry name" value="Cyt_c/ubiquinol_Oxase_su3"/>
</dbReference>
<dbReference type="EMBL" id="JACJPY010000080">
    <property type="protein sequence ID" value="MBD2152100.1"/>
    <property type="molecule type" value="Genomic_DNA"/>
</dbReference>
<evidence type="ECO:0000256" key="5">
    <source>
        <dbReference type="ARBA" id="ARBA00022989"/>
    </source>
</evidence>
<comment type="subcellular location">
    <subcellularLocation>
        <location evidence="1 8">Cell membrane</location>
        <topology evidence="1 8">Multi-pass membrane protein</topology>
    </subcellularLocation>
</comment>
<proteinExistence type="inferred from homology"/>
<dbReference type="GO" id="GO:0005886">
    <property type="term" value="C:plasma membrane"/>
    <property type="evidence" value="ECO:0007669"/>
    <property type="project" value="UniProtKB-SubCell"/>
</dbReference>
<keyword evidence="4 8" id="KW-0812">Transmembrane</keyword>
<sequence length="209" mass="23109">MQGSIATSTTNLETASHEALHDAHTAHAEHPDLRVFGLIVFLISEGMLFFGLFAAYLTFRSVATAWPPEGTPELELLLPGINTIILVSSSFVIHQADSAIKENKVRAAQLWFLATFVMGAVFIAGQIYEYQHLEFGLTTNLFASTFYVLTGFHGLHVIIGLTLIAAVLVRSLKAGHYSNTSHFGIEAASVYWHFVDIVWIILFLLLYIL</sequence>
<evidence type="ECO:0000313" key="12">
    <source>
        <dbReference type="Proteomes" id="UP000631421"/>
    </source>
</evidence>
<evidence type="ECO:0000313" key="11">
    <source>
        <dbReference type="EMBL" id="MBD2152100.1"/>
    </source>
</evidence>
<dbReference type="Gene3D" id="1.20.120.80">
    <property type="entry name" value="Cytochrome c oxidase, subunit III, four-helix bundle"/>
    <property type="match status" value="1"/>
</dbReference>
<feature type="transmembrane region" description="Helical" evidence="9">
    <location>
        <begin position="76"/>
        <end position="96"/>
    </location>
</feature>
<evidence type="ECO:0000256" key="6">
    <source>
        <dbReference type="ARBA" id="ARBA00023136"/>
    </source>
</evidence>
<dbReference type="InterPro" id="IPR035973">
    <property type="entry name" value="Cyt_c_oxidase_su3-like_sf"/>
</dbReference>
<keyword evidence="6 9" id="KW-0472">Membrane</keyword>
<dbReference type="AlphaFoldDB" id="A0A926UVE7"/>
<evidence type="ECO:0000256" key="2">
    <source>
        <dbReference type="ARBA" id="ARBA00010581"/>
    </source>
</evidence>
<feature type="domain" description="Heme-copper oxidase subunit III family profile" evidence="10">
    <location>
        <begin position="36"/>
        <end position="209"/>
    </location>
</feature>